<feature type="transmembrane region" description="Helical" evidence="9">
    <location>
        <begin position="99"/>
        <end position="121"/>
    </location>
</feature>
<dbReference type="PANTHER" id="PTHR19139:SF199">
    <property type="entry name" value="MIP17260P"/>
    <property type="match status" value="1"/>
</dbReference>
<evidence type="ECO:0000256" key="9">
    <source>
        <dbReference type="SAM" id="Phobius"/>
    </source>
</evidence>
<evidence type="ECO:0000313" key="11">
    <source>
        <dbReference type="Proteomes" id="UP000002630"/>
    </source>
</evidence>
<dbReference type="InterPro" id="IPR023271">
    <property type="entry name" value="Aquaporin-like"/>
</dbReference>
<reference evidence="10 11" key="1">
    <citation type="journal article" date="2010" name="Nature">
        <title>The Ectocarpus genome and the independent evolution of multicellularity in brown algae.</title>
        <authorList>
            <person name="Cock J.M."/>
            <person name="Sterck L."/>
            <person name="Rouze P."/>
            <person name="Scornet D."/>
            <person name="Allen A.E."/>
            <person name="Amoutzias G."/>
            <person name="Anthouard V."/>
            <person name="Artiguenave F."/>
            <person name="Aury J.M."/>
            <person name="Badger J.H."/>
            <person name="Beszteri B."/>
            <person name="Billiau K."/>
            <person name="Bonnet E."/>
            <person name="Bothwell J.H."/>
            <person name="Bowler C."/>
            <person name="Boyen C."/>
            <person name="Brownlee C."/>
            <person name="Carrano C.J."/>
            <person name="Charrier B."/>
            <person name="Cho G.Y."/>
            <person name="Coelho S.M."/>
            <person name="Collen J."/>
            <person name="Corre E."/>
            <person name="Da Silva C."/>
            <person name="Delage L."/>
            <person name="Delaroque N."/>
            <person name="Dittami S.M."/>
            <person name="Doulbeau S."/>
            <person name="Elias M."/>
            <person name="Farnham G."/>
            <person name="Gachon C.M."/>
            <person name="Gschloessl B."/>
            <person name="Heesch S."/>
            <person name="Jabbari K."/>
            <person name="Jubin C."/>
            <person name="Kawai H."/>
            <person name="Kimura K."/>
            <person name="Kloareg B."/>
            <person name="Kupper F.C."/>
            <person name="Lang D."/>
            <person name="Le Bail A."/>
            <person name="Leblanc C."/>
            <person name="Lerouge P."/>
            <person name="Lohr M."/>
            <person name="Lopez P.J."/>
            <person name="Martens C."/>
            <person name="Maumus F."/>
            <person name="Michel G."/>
            <person name="Miranda-Saavedra D."/>
            <person name="Morales J."/>
            <person name="Moreau H."/>
            <person name="Motomura T."/>
            <person name="Nagasato C."/>
            <person name="Napoli C.A."/>
            <person name="Nelson D.R."/>
            <person name="Nyvall-Collen P."/>
            <person name="Peters A.F."/>
            <person name="Pommier C."/>
            <person name="Potin P."/>
            <person name="Poulain J."/>
            <person name="Quesneville H."/>
            <person name="Read B."/>
            <person name="Rensing S.A."/>
            <person name="Ritter A."/>
            <person name="Rousvoal S."/>
            <person name="Samanta M."/>
            <person name="Samson G."/>
            <person name="Schroeder D.C."/>
            <person name="Segurens B."/>
            <person name="Strittmatter M."/>
            <person name="Tonon T."/>
            <person name="Tregear J.W."/>
            <person name="Valentin K."/>
            <person name="von Dassow P."/>
            <person name="Yamagishi T."/>
            <person name="Van de Peer Y."/>
            <person name="Wincker P."/>
        </authorList>
    </citation>
    <scope>NUCLEOTIDE SEQUENCE [LARGE SCALE GENOMIC DNA]</scope>
    <source>
        <strain evidence="11">Ec32 / CCAP1310/4</strain>
    </source>
</reference>
<dbReference type="Proteomes" id="UP000002630">
    <property type="component" value="Linkage Group LG07"/>
</dbReference>
<dbReference type="SUPFAM" id="SSF81338">
    <property type="entry name" value="Aquaporin-like"/>
    <property type="match status" value="1"/>
</dbReference>
<evidence type="ECO:0000256" key="6">
    <source>
        <dbReference type="ARBA" id="ARBA00022989"/>
    </source>
</evidence>
<dbReference type="GO" id="GO:0005886">
    <property type="term" value="C:plasma membrane"/>
    <property type="evidence" value="ECO:0007669"/>
    <property type="project" value="UniProtKB-SubCell"/>
</dbReference>
<dbReference type="InterPro" id="IPR022357">
    <property type="entry name" value="MIP_CS"/>
</dbReference>
<dbReference type="GO" id="GO:0015250">
    <property type="term" value="F:water channel activity"/>
    <property type="evidence" value="ECO:0007669"/>
    <property type="project" value="TreeGrafter"/>
</dbReference>
<protein>
    <recommendedName>
        <fullName evidence="12">Aquaporin</fullName>
    </recommendedName>
</protein>
<evidence type="ECO:0000256" key="1">
    <source>
        <dbReference type="ARBA" id="ARBA00004651"/>
    </source>
</evidence>
<evidence type="ECO:0000256" key="3">
    <source>
        <dbReference type="ARBA" id="ARBA00022448"/>
    </source>
</evidence>
<dbReference type="eggNOG" id="KOG0223">
    <property type="taxonomic scope" value="Eukaryota"/>
</dbReference>
<dbReference type="STRING" id="2880.D8LTV4"/>
<keyword evidence="5 8" id="KW-0812">Transmembrane</keyword>
<keyword evidence="3 8" id="KW-0813">Transport</keyword>
<evidence type="ECO:0000256" key="8">
    <source>
        <dbReference type="RuleBase" id="RU000477"/>
    </source>
</evidence>
<dbReference type="AlphaFoldDB" id="D8LTV4"/>
<keyword evidence="11" id="KW-1185">Reference proteome</keyword>
<evidence type="ECO:0000256" key="5">
    <source>
        <dbReference type="ARBA" id="ARBA00022692"/>
    </source>
</evidence>
<feature type="transmembrane region" description="Helical" evidence="9">
    <location>
        <begin position="158"/>
        <end position="177"/>
    </location>
</feature>
<evidence type="ECO:0000256" key="7">
    <source>
        <dbReference type="ARBA" id="ARBA00023136"/>
    </source>
</evidence>
<dbReference type="Pfam" id="PF00230">
    <property type="entry name" value="MIP"/>
    <property type="match status" value="1"/>
</dbReference>
<gene>
    <name evidence="10" type="ORF">Esi_0009_0204</name>
</gene>
<keyword evidence="6 9" id="KW-1133">Transmembrane helix</keyword>
<feature type="transmembrane region" description="Helical" evidence="9">
    <location>
        <begin position="189"/>
        <end position="210"/>
    </location>
</feature>
<dbReference type="EMBL" id="FN649732">
    <property type="protein sequence ID" value="CBN74001.1"/>
    <property type="molecule type" value="Genomic_DNA"/>
</dbReference>
<sequence length="280" mass="30353">MSRQPRETPGLLGSGKNMSSFDFLPCVTTMKAREWELGLITETQRCKESKTVEPPFLGYRLFRSVCGEFLGCLLFLFMAITVARLAGNREDGDAAGEQTATILMISSAFGLSIFVLVYIFADVSGAHLNPAVSMSLLVGKRISIERFGLYVAAQAGEAFGAEVLCTFLLVVTVFTACDGELGRKNAHTGPLLPLVIGMAVLIAHLVLIPIDGCSINPARSFATAVINNKWDDHWVFWVGPLLGGVLGTATWEAILRPDQPVDDEHEVFLDMKKAELGNDA</sequence>
<dbReference type="PANTHER" id="PTHR19139">
    <property type="entry name" value="AQUAPORIN TRANSPORTER"/>
    <property type="match status" value="1"/>
</dbReference>
<dbReference type="InParanoid" id="D8LTV4"/>
<feature type="transmembrane region" description="Helical" evidence="9">
    <location>
        <begin position="61"/>
        <end position="87"/>
    </location>
</feature>
<evidence type="ECO:0000256" key="4">
    <source>
        <dbReference type="ARBA" id="ARBA00022475"/>
    </source>
</evidence>
<comment type="subcellular location">
    <subcellularLocation>
        <location evidence="1">Cell membrane</location>
        <topology evidence="1">Multi-pass membrane protein</topology>
    </subcellularLocation>
</comment>
<evidence type="ECO:0000256" key="2">
    <source>
        <dbReference type="ARBA" id="ARBA00006175"/>
    </source>
</evidence>
<dbReference type="InterPro" id="IPR034294">
    <property type="entry name" value="Aquaporin_transptr"/>
</dbReference>
<accession>D8LTV4</accession>
<comment type="similarity">
    <text evidence="2 8">Belongs to the MIP/aquaporin (TC 1.A.8) family.</text>
</comment>
<dbReference type="InterPro" id="IPR000425">
    <property type="entry name" value="MIP"/>
</dbReference>
<name>D8LTV4_ECTSI</name>
<organism evidence="10 11">
    <name type="scientific">Ectocarpus siliculosus</name>
    <name type="common">Brown alga</name>
    <name type="synonym">Conferva siliculosa</name>
    <dbReference type="NCBI Taxonomy" id="2880"/>
    <lineage>
        <taxon>Eukaryota</taxon>
        <taxon>Sar</taxon>
        <taxon>Stramenopiles</taxon>
        <taxon>Ochrophyta</taxon>
        <taxon>PX clade</taxon>
        <taxon>Phaeophyceae</taxon>
        <taxon>Ectocarpales</taxon>
        <taxon>Ectocarpaceae</taxon>
        <taxon>Ectocarpus</taxon>
    </lineage>
</organism>
<dbReference type="OMA" id="VANHWNH"/>
<evidence type="ECO:0008006" key="12">
    <source>
        <dbReference type="Google" id="ProtNLM"/>
    </source>
</evidence>
<dbReference type="PRINTS" id="PR00783">
    <property type="entry name" value="MINTRINSICP"/>
</dbReference>
<dbReference type="PROSITE" id="PS00221">
    <property type="entry name" value="MIP"/>
    <property type="match status" value="1"/>
</dbReference>
<evidence type="ECO:0000313" key="10">
    <source>
        <dbReference type="EMBL" id="CBN74001.1"/>
    </source>
</evidence>
<keyword evidence="7 9" id="KW-0472">Membrane</keyword>
<proteinExistence type="inferred from homology"/>
<dbReference type="OrthoDB" id="3222at2759"/>
<keyword evidence="4" id="KW-1003">Cell membrane</keyword>
<dbReference type="Gene3D" id="1.20.1080.10">
    <property type="entry name" value="Glycerol uptake facilitator protein"/>
    <property type="match status" value="2"/>
</dbReference>
<dbReference type="EMBL" id="FN649137">
    <property type="protein sequence ID" value="CBN74001.1"/>
    <property type="molecule type" value="Genomic_DNA"/>
</dbReference>